<accession>A0A396YNP8</accession>
<proteinExistence type="predicted"/>
<name>A0A396YNP8_9LEPT</name>
<reference evidence="2" key="1">
    <citation type="submission" date="2018-05" db="EMBL/GenBank/DDBJ databases">
        <title>Leptospira yasudae sp. nov. and Leptospira stimsonii sp. nov., two pathogenic species of the genus Leptospira isolated from environmental sources.</title>
        <authorList>
            <person name="Casanovas-Massana A."/>
            <person name="Hamond C."/>
            <person name="Santos L.A."/>
            <person name="Hacker K.P."/>
            <person name="Balassiano I."/>
            <person name="Medeiros M.A."/>
            <person name="Reis M.G."/>
            <person name="Ko A.I."/>
            <person name="Wunder E.A."/>
        </authorList>
    </citation>
    <scope>NUCLEOTIDE SEQUENCE [LARGE SCALE GENOMIC DNA]</scope>
    <source>
        <strain evidence="2">Yale</strain>
    </source>
</reference>
<gene>
    <name evidence="1" type="ORF">DLM75_23695</name>
</gene>
<organism evidence="1 2">
    <name type="scientific">Leptospira stimsonii</name>
    <dbReference type="NCBI Taxonomy" id="2202203"/>
    <lineage>
        <taxon>Bacteria</taxon>
        <taxon>Pseudomonadati</taxon>
        <taxon>Spirochaetota</taxon>
        <taxon>Spirochaetia</taxon>
        <taxon>Leptospirales</taxon>
        <taxon>Leptospiraceae</taxon>
        <taxon>Leptospira</taxon>
    </lineage>
</organism>
<sequence length="60" mass="6739">MIGTRYFLSNGLYLLAEAVGNNYDAYRVTNGTLKNILNEKDRHVWSLQECSAKVGVGINF</sequence>
<comment type="caution">
    <text evidence="1">The sequence shown here is derived from an EMBL/GenBank/DDBJ whole genome shotgun (WGS) entry which is preliminary data.</text>
</comment>
<dbReference type="AlphaFoldDB" id="A0A396YNP8"/>
<dbReference type="Proteomes" id="UP000265798">
    <property type="component" value="Unassembled WGS sequence"/>
</dbReference>
<dbReference type="EMBL" id="QHCT01000017">
    <property type="protein sequence ID" value="RHX83663.1"/>
    <property type="molecule type" value="Genomic_DNA"/>
</dbReference>
<evidence type="ECO:0000313" key="2">
    <source>
        <dbReference type="Proteomes" id="UP000265798"/>
    </source>
</evidence>
<protein>
    <submittedName>
        <fullName evidence="1">Uncharacterized protein</fullName>
    </submittedName>
</protein>
<evidence type="ECO:0000313" key="1">
    <source>
        <dbReference type="EMBL" id="RHX83663.1"/>
    </source>
</evidence>